<dbReference type="InterPro" id="IPR051401">
    <property type="entry name" value="GtrA_CellWall_Glycosyl"/>
</dbReference>
<comment type="similarity">
    <text evidence="2">Belongs to the GtrA family.</text>
</comment>
<dbReference type="PANTHER" id="PTHR38459:SF1">
    <property type="entry name" value="PROPHAGE BACTOPRENOL-LINKED GLUCOSE TRANSLOCASE HOMOLOG"/>
    <property type="match status" value="1"/>
</dbReference>
<comment type="subcellular location">
    <subcellularLocation>
        <location evidence="1">Membrane</location>
        <topology evidence="1">Multi-pass membrane protein</topology>
    </subcellularLocation>
</comment>
<comment type="caution">
    <text evidence="8">The sequence shown here is derived from an EMBL/GenBank/DDBJ whole genome shotgun (WGS) entry which is preliminary data.</text>
</comment>
<evidence type="ECO:0000256" key="2">
    <source>
        <dbReference type="ARBA" id="ARBA00009399"/>
    </source>
</evidence>
<keyword evidence="9" id="KW-1185">Reference proteome</keyword>
<evidence type="ECO:0000256" key="4">
    <source>
        <dbReference type="ARBA" id="ARBA00022989"/>
    </source>
</evidence>
<sequence>MMSAFRSDALSREVLAFASVGVAATIVHYTAALIAAQWLPVTFANPIGFIAAVLVSYFGHVQFTFQLKGEERRHRHRLPRFLVTAVCGFVAGQTVLVTLTSFTYSPDWLALGVAVASVPVITFVLSKLWVFRKVA</sequence>
<evidence type="ECO:0000256" key="1">
    <source>
        <dbReference type="ARBA" id="ARBA00004141"/>
    </source>
</evidence>
<evidence type="ECO:0000259" key="7">
    <source>
        <dbReference type="Pfam" id="PF04138"/>
    </source>
</evidence>
<reference evidence="8 9" key="1">
    <citation type="submission" date="2021-03" db="EMBL/GenBank/DDBJ databases">
        <title>Tianweitania aestuarii sp. nov., isolated from a tidal flat.</title>
        <authorList>
            <person name="Park S."/>
            <person name="Yoon J.-H."/>
        </authorList>
    </citation>
    <scope>NUCLEOTIDE SEQUENCE [LARGE SCALE GENOMIC DNA]</scope>
    <source>
        <strain evidence="8 9">BSSL-BM11</strain>
    </source>
</reference>
<dbReference type="InterPro" id="IPR007267">
    <property type="entry name" value="GtrA_DPMS_TM"/>
</dbReference>
<name>A0ABS5RX90_9HYPH</name>
<evidence type="ECO:0000313" key="8">
    <source>
        <dbReference type="EMBL" id="MBS9720839.1"/>
    </source>
</evidence>
<feature type="transmembrane region" description="Helical" evidence="6">
    <location>
        <begin position="108"/>
        <end position="130"/>
    </location>
</feature>
<keyword evidence="4 6" id="KW-1133">Transmembrane helix</keyword>
<evidence type="ECO:0000256" key="3">
    <source>
        <dbReference type="ARBA" id="ARBA00022692"/>
    </source>
</evidence>
<dbReference type="Pfam" id="PF04138">
    <property type="entry name" value="GtrA_DPMS_TM"/>
    <property type="match status" value="1"/>
</dbReference>
<keyword evidence="5 6" id="KW-0472">Membrane</keyword>
<feature type="domain" description="GtrA/DPMS transmembrane" evidence="7">
    <location>
        <begin position="17"/>
        <end position="131"/>
    </location>
</feature>
<feature type="transmembrane region" description="Helical" evidence="6">
    <location>
        <begin position="42"/>
        <end position="60"/>
    </location>
</feature>
<evidence type="ECO:0000256" key="5">
    <source>
        <dbReference type="ARBA" id="ARBA00023136"/>
    </source>
</evidence>
<dbReference type="RefSeq" id="WP_213984494.1">
    <property type="nucleotide sequence ID" value="NZ_JAFMNX010000002.1"/>
</dbReference>
<evidence type="ECO:0000256" key="6">
    <source>
        <dbReference type="SAM" id="Phobius"/>
    </source>
</evidence>
<dbReference type="Proteomes" id="UP001297272">
    <property type="component" value="Unassembled WGS sequence"/>
</dbReference>
<protein>
    <submittedName>
        <fullName evidence="8">GtrA family protein</fullName>
    </submittedName>
</protein>
<proteinExistence type="inferred from homology"/>
<gene>
    <name evidence="8" type="ORF">JYU29_09085</name>
</gene>
<dbReference type="PANTHER" id="PTHR38459">
    <property type="entry name" value="PROPHAGE BACTOPRENOL-LINKED GLUCOSE TRANSLOCASE HOMOLOG"/>
    <property type="match status" value="1"/>
</dbReference>
<feature type="transmembrane region" description="Helical" evidence="6">
    <location>
        <begin position="81"/>
        <end position="102"/>
    </location>
</feature>
<organism evidence="8 9">
    <name type="scientific">Tianweitania aestuarii</name>
    <dbReference type="NCBI Taxonomy" id="2814886"/>
    <lineage>
        <taxon>Bacteria</taxon>
        <taxon>Pseudomonadati</taxon>
        <taxon>Pseudomonadota</taxon>
        <taxon>Alphaproteobacteria</taxon>
        <taxon>Hyphomicrobiales</taxon>
        <taxon>Phyllobacteriaceae</taxon>
        <taxon>Tianweitania</taxon>
    </lineage>
</organism>
<keyword evidence="3 6" id="KW-0812">Transmembrane</keyword>
<accession>A0ABS5RX90</accession>
<dbReference type="EMBL" id="JAFMNX010000002">
    <property type="protein sequence ID" value="MBS9720839.1"/>
    <property type="molecule type" value="Genomic_DNA"/>
</dbReference>
<evidence type="ECO:0000313" key="9">
    <source>
        <dbReference type="Proteomes" id="UP001297272"/>
    </source>
</evidence>